<keyword evidence="2 4" id="KW-0371">Homeobox</keyword>
<dbReference type="Gene3D" id="3.50.50.60">
    <property type="entry name" value="FAD/NAD(P)-binding domain"/>
    <property type="match status" value="1"/>
</dbReference>
<dbReference type="GO" id="GO:0016491">
    <property type="term" value="F:oxidoreductase activity"/>
    <property type="evidence" value="ECO:0007669"/>
    <property type="project" value="InterPro"/>
</dbReference>
<dbReference type="SUPFAM" id="SSF46689">
    <property type="entry name" value="Homeodomain-like"/>
    <property type="match status" value="1"/>
</dbReference>
<feature type="region of interest" description="Disordered" evidence="6">
    <location>
        <begin position="854"/>
        <end position="884"/>
    </location>
</feature>
<dbReference type="STRING" id="331657.A0A4U0XXZ5"/>
<evidence type="ECO:0000313" key="9">
    <source>
        <dbReference type="Proteomes" id="UP000308768"/>
    </source>
</evidence>
<feature type="region of interest" description="Disordered" evidence="6">
    <location>
        <begin position="1"/>
        <end position="23"/>
    </location>
</feature>
<keyword evidence="9" id="KW-1185">Reference proteome</keyword>
<dbReference type="GO" id="GO:0005634">
    <property type="term" value="C:nucleus"/>
    <property type="evidence" value="ECO:0007669"/>
    <property type="project" value="UniProtKB-SubCell"/>
</dbReference>
<feature type="DNA-binding region" description="Homeobox" evidence="4">
    <location>
        <begin position="92"/>
        <end position="151"/>
    </location>
</feature>
<feature type="compositionally biased region" description="Basic and acidic residues" evidence="6">
    <location>
        <begin position="857"/>
        <end position="871"/>
    </location>
</feature>
<feature type="domain" description="Homeobox" evidence="7">
    <location>
        <begin position="90"/>
        <end position="150"/>
    </location>
</feature>
<gene>
    <name evidence="8" type="ORF">B0A49_02303</name>
</gene>
<feature type="compositionally biased region" description="Polar residues" evidence="6">
    <location>
        <begin position="431"/>
        <end position="441"/>
    </location>
</feature>
<dbReference type="Proteomes" id="UP000308768">
    <property type="component" value="Unassembled WGS sequence"/>
</dbReference>
<dbReference type="InterPro" id="IPR017970">
    <property type="entry name" value="Homeobox_CS"/>
</dbReference>
<dbReference type="InterPro" id="IPR009057">
    <property type="entry name" value="Homeodomain-like_sf"/>
</dbReference>
<sequence length="1065" mass="116488">MGDSVLDPAASSAVAKSPPITSSPTEASYAFLVHSQETLPNNLPPDVDNKPLARQKRRRTRYDNALLQYRLKPDAFVYNAGKQLKYVQLLQIADRSTSHSPEDQATLEAEFLRNSKPDKAARMEIVEKVALGEKEVQIWFQNRRQNSRRKSRPLLPHEIPGLRSNFVDVSFEAGHSQPSSSESQEERGPGPSQGGQPPAHTDPSPATMLSAPGSLEDALKMDRNMPPSSSYPTTAQTSQDTTAGRTSFETAITATQQPSSSQGADQMFSSQLGYLANRRSALARQSSNTALDALVAGGLPTNTGGEPRTLKKTPSSVRLSMTSDGAAKVILNDESSPSPPRSQPILMAPIERSDELRRSHSAVGLNDKFRQAQSDPSTRALRRAGSGRSRDSRAWEFWCDKDARSALEEKAHQEQSGSAADAIGLIRSNSGRGVLASNPSKRNSHLTRPDAANRLRTGTDKLLSRSTSSLGRLQSKTTSIAKALVKSASFKKRKRAGSAAEDVEVSNNESDKENWTPGKQSVQRRRVLPPAQPDKRGRQVLGESHQIPSQSSSLGALMRREKLGKSPLKNQGLRGESDENVNPEDDDEIAMFMGKTRRSDSESTSFSGVEDLDCVQGGPNWIHGTDHNPILDIAKETGTVLHSWGERQAVVDQSGKTLSAEEASELSERLWGIIADAFKHSNENSATIPASESLMDFIERKLKQDPLGDGDSKERERKHQNIRQMAEMWGAFVGTSIQRQSLKFFWLEECIEGENLFVAETYEKILAKVARPAIESAQIEYERQVSKIISGVAETSAVQVETSDGMVAEFDEVVMTAPLGWLKRNQSVFIPPLPPRLSQAIDSIGYGNRLPKYIHHPAPERTKHDRDDRTAAPRTRLLRPSSPSSYTHYPGFTHWLSPHYAPSNPSHWDQQGCNLAALPSRCAHPTLLFYIYGANSTALASQLASSPASEHLPLLTSFFTPYFSRLPHYAPGSPSCAPVAALATCWASDALAGFGSYSNFQAGLEEADRDIEAMRDGMPERGVWLAGEHTAPFVALGTSTGAWWSGEAVGRRIGEAYGLEARSED</sequence>
<evidence type="ECO:0000259" key="7">
    <source>
        <dbReference type="PROSITE" id="PS50071"/>
    </source>
</evidence>
<dbReference type="CDD" id="cd00086">
    <property type="entry name" value="homeodomain"/>
    <property type="match status" value="1"/>
</dbReference>
<keyword evidence="3 4" id="KW-0539">Nucleus</keyword>
<dbReference type="PROSITE" id="PS00027">
    <property type="entry name" value="HOMEOBOX_1"/>
    <property type="match status" value="1"/>
</dbReference>
<feature type="compositionally biased region" description="Polar residues" evidence="6">
    <location>
        <begin position="226"/>
        <end position="244"/>
    </location>
</feature>
<feature type="compositionally biased region" description="Low complexity" evidence="6">
    <location>
        <begin position="872"/>
        <end position="884"/>
    </location>
</feature>
<dbReference type="PANTHER" id="PTHR10742">
    <property type="entry name" value="FLAVIN MONOAMINE OXIDASE"/>
    <property type="match status" value="1"/>
</dbReference>
<feature type="region of interest" description="Disordered" evidence="6">
    <location>
        <begin position="431"/>
        <end position="450"/>
    </location>
</feature>
<reference evidence="8 9" key="1">
    <citation type="submission" date="2017-03" db="EMBL/GenBank/DDBJ databases">
        <title>Genomes of endolithic fungi from Antarctica.</title>
        <authorList>
            <person name="Coleine C."/>
            <person name="Masonjones S."/>
            <person name="Stajich J.E."/>
        </authorList>
    </citation>
    <scope>NUCLEOTIDE SEQUENCE [LARGE SCALE GENOMIC DNA]</scope>
    <source>
        <strain evidence="8 9">CCFEE 5187</strain>
    </source>
</reference>
<dbReference type="GO" id="GO:0000981">
    <property type="term" value="F:DNA-binding transcription factor activity, RNA polymerase II-specific"/>
    <property type="evidence" value="ECO:0007669"/>
    <property type="project" value="InterPro"/>
</dbReference>
<dbReference type="Pfam" id="PF01593">
    <property type="entry name" value="Amino_oxidase"/>
    <property type="match status" value="1"/>
</dbReference>
<dbReference type="GO" id="GO:0006338">
    <property type="term" value="P:chromatin remodeling"/>
    <property type="evidence" value="ECO:0007669"/>
    <property type="project" value="TreeGrafter"/>
</dbReference>
<dbReference type="AlphaFoldDB" id="A0A4U0XXZ5"/>
<dbReference type="PANTHER" id="PTHR10742:SF414">
    <property type="entry name" value="CONTAINING AMINE OXIDASE, PUTATIVE (AFU_ORTHOLOGUE AFUA_3G12150)-RELATED"/>
    <property type="match status" value="1"/>
</dbReference>
<dbReference type="GO" id="GO:0003682">
    <property type="term" value="F:chromatin binding"/>
    <property type="evidence" value="ECO:0007669"/>
    <property type="project" value="TreeGrafter"/>
</dbReference>
<feature type="region of interest" description="Disordered" evidence="6">
    <location>
        <begin position="172"/>
        <end position="244"/>
    </location>
</feature>
<feature type="region of interest" description="Disordered" evidence="6">
    <location>
        <begin position="488"/>
        <end position="584"/>
    </location>
</feature>
<keyword evidence="1 4" id="KW-0238">DNA-binding</keyword>
<evidence type="ECO:0000256" key="1">
    <source>
        <dbReference type="ARBA" id="ARBA00023125"/>
    </source>
</evidence>
<protein>
    <recommendedName>
        <fullName evidence="7">Homeobox domain-containing protein</fullName>
    </recommendedName>
</protein>
<evidence type="ECO:0000256" key="2">
    <source>
        <dbReference type="ARBA" id="ARBA00023155"/>
    </source>
</evidence>
<dbReference type="Pfam" id="PF00046">
    <property type="entry name" value="Homeodomain"/>
    <property type="match status" value="1"/>
</dbReference>
<evidence type="ECO:0000256" key="6">
    <source>
        <dbReference type="SAM" id="MobiDB-lite"/>
    </source>
</evidence>
<dbReference type="SMART" id="SM00389">
    <property type="entry name" value="HOX"/>
    <property type="match status" value="1"/>
</dbReference>
<dbReference type="InterPro" id="IPR001356">
    <property type="entry name" value="HD"/>
</dbReference>
<feature type="region of interest" description="Disordered" evidence="6">
    <location>
        <begin position="38"/>
        <end position="59"/>
    </location>
</feature>
<dbReference type="PROSITE" id="PS50071">
    <property type="entry name" value="HOMEOBOX_2"/>
    <property type="match status" value="1"/>
</dbReference>
<evidence type="ECO:0000256" key="4">
    <source>
        <dbReference type="PROSITE-ProRule" id="PRU00108"/>
    </source>
</evidence>
<dbReference type="InterPro" id="IPR002937">
    <property type="entry name" value="Amino_oxidase"/>
</dbReference>
<name>A0A4U0XXZ5_9PEZI</name>
<dbReference type="Gene3D" id="1.10.10.60">
    <property type="entry name" value="Homeodomain-like"/>
    <property type="match status" value="1"/>
</dbReference>
<dbReference type="EMBL" id="NAJN01000073">
    <property type="protein sequence ID" value="TKA80025.1"/>
    <property type="molecule type" value="Genomic_DNA"/>
</dbReference>
<dbReference type="OrthoDB" id="5046242at2759"/>
<organism evidence="8 9">
    <name type="scientific">Cryomyces minteri</name>
    <dbReference type="NCBI Taxonomy" id="331657"/>
    <lineage>
        <taxon>Eukaryota</taxon>
        <taxon>Fungi</taxon>
        <taxon>Dikarya</taxon>
        <taxon>Ascomycota</taxon>
        <taxon>Pezizomycotina</taxon>
        <taxon>Dothideomycetes</taxon>
        <taxon>Dothideomycetes incertae sedis</taxon>
        <taxon>Cryomyces</taxon>
    </lineage>
</organism>
<dbReference type="InterPro" id="IPR050281">
    <property type="entry name" value="Flavin_monoamine_oxidase"/>
</dbReference>
<feature type="compositionally biased region" description="Low complexity" evidence="6">
    <location>
        <begin position="8"/>
        <end position="19"/>
    </location>
</feature>
<comment type="subcellular location">
    <subcellularLocation>
        <location evidence="4 5">Nucleus</location>
    </subcellularLocation>
</comment>
<dbReference type="Gene3D" id="3.90.660.10">
    <property type="match status" value="1"/>
</dbReference>
<accession>A0A4U0XXZ5</accession>
<comment type="caution">
    <text evidence="8">The sequence shown here is derived from an EMBL/GenBank/DDBJ whole genome shotgun (WGS) entry which is preliminary data.</text>
</comment>
<dbReference type="GO" id="GO:0003677">
    <property type="term" value="F:DNA binding"/>
    <property type="evidence" value="ECO:0007669"/>
    <property type="project" value="UniProtKB-UniRule"/>
</dbReference>
<evidence type="ECO:0000313" key="8">
    <source>
        <dbReference type="EMBL" id="TKA80025.1"/>
    </source>
</evidence>
<dbReference type="GO" id="GO:0050660">
    <property type="term" value="F:flavin adenine dinucleotide binding"/>
    <property type="evidence" value="ECO:0007669"/>
    <property type="project" value="TreeGrafter"/>
</dbReference>
<dbReference type="SUPFAM" id="SSF51905">
    <property type="entry name" value="FAD/NAD(P)-binding domain"/>
    <property type="match status" value="1"/>
</dbReference>
<proteinExistence type="predicted"/>
<evidence type="ECO:0000256" key="5">
    <source>
        <dbReference type="RuleBase" id="RU000682"/>
    </source>
</evidence>
<evidence type="ECO:0000256" key="3">
    <source>
        <dbReference type="ARBA" id="ARBA00023242"/>
    </source>
</evidence>
<dbReference type="InterPro" id="IPR036188">
    <property type="entry name" value="FAD/NAD-bd_sf"/>
</dbReference>